<dbReference type="Pfam" id="PF09550">
    <property type="entry name" value="Phage_TAC_6"/>
    <property type="match status" value="1"/>
</dbReference>
<protein>
    <submittedName>
        <fullName evidence="1">Rcc01693 family protein</fullName>
    </submittedName>
</protein>
<name>A0ABW1Z4A3_9RHOB</name>
<comment type="caution">
    <text evidence="1">The sequence shown here is derived from an EMBL/GenBank/DDBJ whole genome shotgun (WGS) entry which is preliminary data.</text>
</comment>
<dbReference type="RefSeq" id="WP_132443553.1">
    <property type="nucleotide sequence ID" value="NZ_JBHSWA010000001.1"/>
</dbReference>
<gene>
    <name evidence="1" type="ORF">ACFQAU_17245</name>
</gene>
<keyword evidence="2" id="KW-1185">Reference proteome</keyword>
<reference evidence="2" key="1">
    <citation type="journal article" date="2019" name="Int. J. Syst. Evol. Microbiol.">
        <title>The Global Catalogue of Microorganisms (GCM) 10K type strain sequencing project: providing services to taxonomists for standard genome sequencing and annotation.</title>
        <authorList>
            <consortium name="The Broad Institute Genomics Platform"/>
            <consortium name="The Broad Institute Genome Sequencing Center for Infectious Disease"/>
            <person name="Wu L."/>
            <person name="Ma J."/>
        </authorList>
    </citation>
    <scope>NUCLEOTIDE SEQUENCE [LARGE SCALE GENOMIC DNA]</scope>
    <source>
        <strain evidence="2">NBRC 111368</strain>
    </source>
</reference>
<dbReference type="EMBL" id="JBHSWA010000001">
    <property type="protein sequence ID" value="MFC6643177.1"/>
    <property type="molecule type" value="Genomic_DNA"/>
</dbReference>
<dbReference type="InterPro" id="IPR011739">
    <property type="entry name" value="GTA_rcc01693"/>
</dbReference>
<dbReference type="NCBIfam" id="TIGR02216">
    <property type="entry name" value="phage_TIGR02216"/>
    <property type="match status" value="1"/>
</dbReference>
<evidence type="ECO:0000313" key="2">
    <source>
        <dbReference type="Proteomes" id="UP001596403"/>
    </source>
</evidence>
<dbReference type="InterPro" id="IPR019056">
    <property type="entry name" value="Phage_TAC_6"/>
</dbReference>
<proteinExistence type="predicted"/>
<evidence type="ECO:0000313" key="1">
    <source>
        <dbReference type="EMBL" id="MFC6643177.1"/>
    </source>
</evidence>
<accession>A0ABW1Z4A3</accession>
<organism evidence="1 2">
    <name type="scientific">Sulfitobacter profundi</name>
    <dbReference type="NCBI Taxonomy" id="2679961"/>
    <lineage>
        <taxon>Bacteria</taxon>
        <taxon>Pseudomonadati</taxon>
        <taxon>Pseudomonadota</taxon>
        <taxon>Alphaproteobacteria</taxon>
        <taxon>Rhodobacterales</taxon>
        <taxon>Roseobacteraceae</taxon>
        <taxon>Sulfitobacter</taxon>
    </lineage>
</organism>
<sequence length="70" mass="7442">MSTAQGFDWPALLRMGLSRLRLPPDQFWALTPAELQLMLGPPSAAAPLLSEGLAALMAAYPDEMKGADDG</sequence>
<dbReference type="Proteomes" id="UP001596403">
    <property type="component" value="Unassembled WGS sequence"/>
</dbReference>